<sequence>MVPYVGYQRHADDSTQLVNRFSQVLPLWVRYWIVEKGLYMHVGFLEVFSVAHVGRMTTAITRDIRTCGEPPAFRNVMLHYMQYRLLAYPDFVITPLFQTYSFSLTRTDPNLAISSIKECFLIKCWITH</sequence>
<dbReference type="Proteomes" id="UP000027586">
    <property type="component" value="Unassembled WGS sequence"/>
</dbReference>
<accession>A0A068SBJ2</accession>
<dbReference type="VEuPathDB" id="FungiDB:LCOR_10158.1"/>
<name>A0A068SBJ2_9FUNG</name>
<evidence type="ECO:0000313" key="2">
    <source>
        <dbReference type="Proteomes" id="UP000027586"/>
    </source>
</evidence>
<organism evidence="1 2">
    <name type="scientific">Lichtheimia corymbifera JMRC:FSU:9682</name>
    <dbReference type="NCBI Taxonomy" id="1263082"/>
    <lineage>
        <taxon>Eukaryota</taxon>
        <taxon>Fungi</taxon>
        <taxon>Fungi incertae sedis</taxon>
        <taxon>Mucoromycota</taxon>
        <taxon>Mucoromycotina</taxon>
        <taxon>Mucoromycetes</taxon>
        <taxon>Mucorales</taxon>
        <taxon>Lichtheimiaceae</taxon>
        <taxon>Lichtheimia</taxon>
    </lineage>
</organism>
<reference evidence="1" key="1">
    <citation type="submission" date="2013-08" db="EMBL/GenBank/DDBJ databases">
        <title>Gene expansion shapes genome architecture in the human pathogen Lichtheimia corymbifera: an evolutionary genomics analysis in the ancient terrestrial Mucorales (Mucoromycotina).</title>
        <authorList>
            <person name="Schwartze V.U."/>
            <person name="Winter S."/>
            <person name="Shelest E."/>
            <person name="Marcet-Houben M."/>
            <person name="Horn F."/>
            <person name="Wehner S."/>
            <person name="Hoffmann K."/>
            <person name="Riege K."/>
            <person name="Sammeth M."/>
            <person name="Nowrousian M."/>
            <person name="Valiante V."/>
            <person name="Linde J."/>
            <person name="Jacobsen I.D."/>
            <person name="Marz M."/>
            <person name="Brakhage A.A."/>
            <person name="Gabaldon T."/>
            <person name="Bocker S."/>
            <person name="Voigt K."/>
        </authorList>
    </citation>
    <scope>NUCLEOTIDE SEQUENCE [LARGE SCALE GENOMIC DNA]</scope>
    <source>
        <strain evidence="1">FSU 9682</strain>
    </source>
</reference>
<dbReference type="AlphaFoldDB" id="A0A068SBJ2"/>
<protein>
    <submittedName>
        <fullName evidence="1">Uncharacterized protein</fullName>
    </submittedName>
</protein>
<keyword evidence="2" id="KW-1185">Reference proteome</keyword>
<gene>
    <name evidence="1" type="ORF">LCOR_10158.1</name>
</gene>
<evidence type="ECO:0000313" key="1">
    <source>
        <dbReference type="EMBL" id="CDH59335.1"/>
    </source>
</evidence>
<comment type="caution">
    <text evidence="1">The sequence shown here is derived from an EMBL/GenBank/DDBJ whole genome shotgun (WGS) entry which is preliminary data.</text>
</comment>
<dbReference type="EMBL" id="CBTN010000069">
    <property type="protein sequence ID" value="CDH59335.1"/>
    <property type="molecule type" value="Genomic_DNA"/>
</dbReference>
<proteinExistence type="predicted"/>